<dbReference type="PANTHER" id="PTHR33449">
    <property type="entry name" value="NUCLEOID-ASSOCIATED PROTEIN YBAB"/>
    <property type="match status" value="1"/>
</dbReference>
<reference evidence="2 3" key="1">
    <citation type="journal article" date="2015" name="Nature">
        <title>rRNA introns, odd ribosomes, and small enigmatic genomes across a large radiation of phyla.</title>
        <authorList>
            <person name="Brown C.T."/>
            <person name="Hug L.A."/>
            <person name="Thomas B.C."/>
            <person name="Sharon I."/>
            <person name="Castelle C.J."/>
            <person name="Singh A."/>
            <person name="Wilkins M.J."/>
            <person name="Williams K.H."/>
            <person name="Banfield J.F."/>
        </authorList>
    </citation>
    <scope>NUCLEOTIDE SEQUENCE [LARGE SCALE GENOMIC DNA]</scope>
</reference>
<evidence type="ECO:0000256" key="1">
    <source>
        <dbReference type="ARBA" id="ARBA00023125"/>
    </source>
</evidence>
<accession>A0A0G1ZG30</accession>
<evidence type="ECO:0000313" key="3">
    <source>
        <dbReference type="Proteomes" id="UP000034913"/>
    </source>
</evidence>
<dbReference type="AlphaFoldDB" id="A0A0G1ZG30"/>
<keyword evidence="1" id="KW-0238">DNA-binding</keyword>
<dbReference type="PIRSF" id="PIRSF004555">
    <property type="entry name" value="UCP004555"/>
    <property type="match status" value="1"/>
</dbReference>
<dbReference type="InterPro" id="IPR004401">
    <property type="entry name" value="YbaB/EbfC"/>
</dbReference>
<proteinExistence type="predicted"/>
<dbReference type="InterPro" id="IPR036894">
    <property type="entry name" value="YbaB-like_sf"/>
</dbReference>
<name>A0A0G1ZG30_UNCK3</name>
<comment type="caution">
    <text evidence="2">The sequence shown here is derived from an EMBL/GenBank/DDBJ whole genome shotgun (WGS) entry which is preliminary data.</text>
</comment>
<organism evidence="2 3">
    <name type="scientific">candidate division Kazan bacterium GW2011_GWB1_52_7</name>
    <dbReference type="NCBI Taxonomy" id="1620414"/>
    <lineage>
        <taxon>Bacteria</taxon>
        <taxon>Bacteria division Kazan-3B-28</taxon>
    </lineage>
</organism>
<dbReference type="Pfam" id="PF02575">
    <property type="entry name" value="YbaB_DNA_bd"/>
    <property type="match status" value="1"/>
</dbReference>
<dbReference type="EMBL" id="LCRB01000002">
    <property type="protein sequence ID" value="KKW26857.1"/>
    <property type="molecule type" value="Genomic_DNA"/>
</dbReference>
<evidence type="ECO:0000313" key="2">
    <source>
        <dbReference type="EMBL" id="KKW26857.1"/>
    </source>
</evidence>
<dbReference type="SUPFAM" id="SSF82607">
    <property type="entry name" value="YbaB-like"/>
    <property type="match status" value="1"/>
</dbReference>
<protein>
    <recommendedName>
        <fullName evidence="4">Nucleoid-associated protein</fullName>
    </recommendedName>
</protein>
<dbReference type="Proteomes" id="UP000034913">
    <property type="component" value="Unassembled WGS sequence"/>
</dbReference>
<dbReference type="GO" id="GO:0003677">
    <property type="term" value="F:DNA binding"/>
    <property type="evidence" value="ECO:0007669"/>
    <property type="project" value="UniProtKB-KW"/>
</dbReference>
<dbReference type="PANTHER" id="PTHR33449:SF1">
    <property type="entry name" value="NUCLEOID-ASSOCIATED PROTEIN YBAB"/>
    <property type="match status" value="1"/>
</dbReference>
<sequence>MFDKAKKMWQAQSTAKRVQKELRELEFEGVELGGKVRVVVNGEQKVQTIDIAEELLTPSEKESLERFLKQAITSAITKSQQAAAQKMKSVAGELGLNI</sequence>
<gene>
    <name evidence="2" type="ORF">VF00_C0002G0182</name>
</gene>
<dbReference type="Gene3D" id="3.30.1310.10">
    <property type="entry name" value="Nucleoid-associated protein YbaB-like domain"/>
    <property type="match status" value="1"/>
</dbReference>
<evidence type="ECO:0008006" key="4">
    <source>
        <dbReference type="Google" id="ProtNLM"/>
    </source>
</evidence>